<dbReference type="InterPro" id="IPR023214">
    <property type="entry name" value="HAD_sf"/>
</dbReference>
<dbReference type="InterPro" id="IPR000150">
    <property type="entry name" value="Cof"/>
</dbReference>
<gene>
    <name evidence="1" type="ORF">SAMN04488098_100824</name>
</gene>
<evidence type="ECO:0000313" key="1">
    <source>
        <dbReference type="EMBL" id="SDJ95893.1"/>
    </source>
</evidence>
<dbReference type="AlphaFoldDB" id="A0A1G8XZE9"/>
<dbReference type="NCBIfam" id="TIGR00099">
    <property type="entry name" value="Cof-subfamily"/>
    <property type="match status" value="1"/>
</dbReference>
<dbReference type="STRING" id="426701.SAMN04488098_100824"/>
<dbReference type="OrthoDB" id="9790031at2"/>
<dbReference type="PANTHER" id="PTHR10000">
    <property type="entry name" value="PHOSPHOSERINE PHOSPHATASE"/>
    <property type="match status" value="1"/>
</dbReference>
<dbReference type="RefSeq" id="WP_091265461.1">
    <property type="nucleotide sequence ID" value="NZ_FNFK01000008.1"/>
</dbReference>
<proteinExistence type="predicted"/>
<dbReference type="SUPFAM" id="SSF56784">
    <property type="entry name" value="HAD-like"/>
    <property type="match status" value="1"/>
</dbReference>
<dbReference type="Gene3D" id="3.40.50.1000">
    <property type="entry name" value="HAD superfamily/HAD-like"/>
    <property type="match status" value="1"/>
</dbReference>
<dbReference type="SFLD" id="SFLDG01140">
    <property type="entry name" value="C2.B:_Phosphomannomutase_and_P"/>
    <property type="match status" value="1"/>
</dbReference>
<name>A0A1G8XZE9_9LACT</name>
<keyword evidence="2" id="KW-1185">Reference proteome</keyword>
<dbReference type="InterPro" id="IPR006379">
    <property type="entry name" value="HAD-SF_hydro_IIB"/>
</dbReference>
<evidence type="ECO:0000313" key="2">
    <source>
        <dbReference type="Proteomes" id="UP000199433"/>
    </source>
</evidence>
<protein>
    <recommendedName>
        <fullName evidence="3">Sugar-phosphatase</fullName>
    </recommendedName>
</protein>
<dbReference type="SFLD" id="SFLDS00003">
    <property type="entry name" value="Haloacid_Dehalogenase"/>
    <property type="match status" value="1"/>
</dbReference>
<dbReference type="SFLD" id="SFLDG01144">
    <property type="entry name" value="C2.B.4:_PGP_Like"/>
    <property type="match status" value="1"/>
</dbReference>
<dbReference type="Pfam" id="PF08282">
    <property type="entry name" value="Hydrolase_3"/>
    <property type="match status" value="1"/>
</dbReference>
<dbReference type="NCBIfam" id="NF007806">
    <property type="entry name" value="PRK10513.1"/>
    <property type="match status" value="1"/>
</dbReference>
<evidence type="ECO:0008006" key="3">
    <source>
        <dbReference type="Google" id="ProtNLM"/>
    </source>
</evidence>
<dbReference type="Gene3D" id="3.30.1240.10">
    <property type="match status" value="1"/>
</dbReference>
<sequence>MTIKLVAIDLDGTLLNEEHKISPEVKQAIQAARQAGVKIVICTGRPFPGATAFLKELDLSADDDYVITYNGGLVQEVKSGKVVVRHMMDHDDYLTLQAAAQEAGSHFHAIHNEGIFTPNSDISEYSVREAYLIGLPLFYRKPEDMDPSVIYNKMMMIDKEPVLEAAISRLPKSLWDKYTILRSEPFFLEVLNKQASKGTAVKDLAELLNIPRESVMALGDGGNDVDMIEWAGIGVAMDNARDEVKAAADHITASNRENGVAQALETFVLETCVS</sequence>
<dbReference type="Proteomes" id="UP000199433">
    <property type="component" value="Unassembled WGS sequence"/>
</dbReference>
<dbReference type="EMBL" id="FNFK01000008">
    <property type="protein sequence ID" value="SDJ95893.1"/>
    <property type="molecule type" value="Genomic_DNA"/>
</dbReference>
<dbReference type="GO" id="GO:0016791">
    <property type="term" value="F:phosphatase activity"/>
    <property type="evidence" value="ECO:0007669"/>
    <property type="project" value="TreeGrafter"/>
</dbReference>
<accession>A0A1G8XZE9</accession>
<dbReference type="CDD" id="cd07516">
    <property type="entry name" value="HAD_Pase"/>
    <property type="match status" value="1"/>
</dbReference>
<dbReference type="PROSITE" id="PS01228">
    <property type="entry name" value="COF_1"/>
    <property type="match status" value="1"/>
</dbReference>
<organism evidence="1 2">
    <name type="scientific">Alkalibacterium thalassium</name>
    <dbReference type="NCBI Taxonomy" id="426701"/>
    <lineage>
        <taxon>Bacteria</taxon>
        <taxon>Bacillati</taxon>
        <taxon>Bacillota</taxon>
        <taxon>Bacilli</taxon>
        <taxon>Lactobacillales</taxon>
        <taxon>Carnobacteriaceae</taxon>
        <taxon>Alkalibacterium</taxon>
    </lineage>
</organism>
<dbReference type="InterPro" id="IPR036412">
    <property type="entry name" value="HAD-like_sf"/>
</dbReference>
<dbReference type="PROSITE" id="PS01229">
    <property type="entry name" value="COF_2"/>
    <property type="match status" value="1"/>
</dbReference>
<reference evidence="2" key="1">
    <citation type="submission" date="2016-10" db="EMBL/GenBank/DDBJ databases">
        <authorList>
            <person name="Varghese N."/>
            <person name="Submissions S."/>
        </authorList>
    </citation>
    <scope>NUCLEOTIDE SEQUENCE [LARGE SCALE GENOMIC DNA]</scope>
    <source>
        <strain evidence="2">DSM 19181</strain>
    </source>
</reference>
<dbReference type="GO" id="GO:0000287">
    <property type="term" value="F:magnesium ion binding"/>
    <property type="evidence" value="ECO:0007669"/>
    <property type="project" value="TreeGrafter"/>
</dbReference>
<dbReference type="PANTHER" id="PTHR10000:SF8">
    <property type="entry name" value="HAD SUPERFAMILY HYDROLASE-LIKE, TYPE 3"/>
    <property type="match status" value="1"/>
</dbReference>
<dbReference type="GO" id="GO:0005829">
    <property type="term" value="C:cytosol"/>
    <property type="evidence" value="ECO:0007669"/>
    <property type="project" value="TreeGrafter"/>
</dbReference>
<dbReference type="NCBIfam" id="TIGR01484">
    <property type="entry name" value="HAD-SF-IIB"/>
    <property type="match status" value="1"/>
</dbReference>